<protein>
    <submittedName>
        <fullName evidence="2">Uncharacterized protein</fullName>
    </submittedName>
</protein>
<keyword evidence="1" id="KW-1133">Transmembrane helix</keyword>
<keyword evidence="1" id="KW-0812">Transmembrane</keyword>
<keyword evidence="1" id="KW-0472">Membrane</keyword>
<dbReference type="EMBL" id="MT143357">
    <property type="protein sequence ID" value="QJA95949.1"/>
    <property type="molecule type" value="Genomic_DNA"/>
</dbReference>
<evidence type="ECO:0000313" key="2">
    <source>
        <dbReference type="EMBL" id="QJA95949.1"/>
    </source>
</evidence>
<proteinExistence type="predicted"/>
<reference evidence="2" key="1">
    <citation type="submission" date="2020-03" db="EMBL/GenBank/DDBJ databases">
        <title>The deep terrestrial virosphere.</title>
        <authorList>
            <person name="Holmfeldt K."/>
            <person name="Nilsson E."/>
            <person name="Simone D."/>
            <person name="Lopez-Fernandez M."/>
            <person name="Wu X."/>
            <person name="de Brujin I."/>
            <person name="Lundin D."/>
            <person name="Andersson A."/>
            <person name="Bertilsson S."/>
            <person name="Dopson M."/>
        </authorList>
    </citation>
    <scope>NUCLEOTIDE SEQUENCE</scope>
    <source>
        <strain evidence="2">MM415B05045</strain>
    </source>
</reference>
<gene>
    <name evidence="2" type="ORF">MM415B05045_0017</name>
</gene>
<dbReference type="AlphaFoldDB" id="A0A6M3LNS9"/>
<feature type="transmembrane region" description="Helical" evidence="1">
    <location>
        <begin position="39"/>
        <end position="59"/>
    </location>
</feature>
<name>A0A6M3LNS9_9ZZZZ</name>
<organism evidence="2">
    <name type="scientific">viral metagenome</name>
    <dbReference type="NCBI Taxonomy" id="1070528"/>
    <lineage>
        <taxon>unclassified sequences</taxon>
        <taxon>metagenomes</taxon>
        <taxon>organismal metagenomes</taxon>
    </lineage>
</organism>
<accession>A0A6M3LNS9</accession>
<evidence type="ECO:0000256" key="1">
    <source>
        <dbReference type="SAM" id="Phobius"/>
    </source>
</evidence>
<sequence>MLREACLLGLLVFLSGGLFFINVVELADSFKHTTEETPIRIITAILSAIIYSISVFRLLQLS</sequence>